<dbReference type="EMBL" id="JBEDNQ010000002">
    <property type="protein sequence ID" value="MEQ3549832.1"/>
    <property type="molecule type" value="Genomic_DNA"/>
</dbReference>
<gene>
    <name evidence="1" type="ORF">WIS52_05070</name>
</gene>
<accession>A0ABV1K8A5</accession>
<evidence type="ECO:0000313" key="1">
    <source>
        <dbReference type="EMBL" id="MEQ3549832.1"/>
    </source>
</evidence>
<organism evidence="1 2">
    <name type="scientific">Pseudonocardia nematodicida</name>
    <dbReference type="NCBI Taxonomy" id="1206997"/>
    <lineage>
        <taxon>Bacteria</taxon>
        <taxon>Bacillati</taxon>
        <taxon>Actinomycetota</taxon>
        <taxon>Actinomycetes</taxon>
        <taxon>Pseudonocardiales</taxon>
        <taxon>Pseudonocardiaceae</taxon>
        <taxon>Pseudonocardia</taxon>
    </lineage>
</organism>
<comment type="caution">
    <text evidence="1">The sequence shown here is derived from an EMBL/GenBank/DDBJ whole genome shotgun (WGS) entry which is preliminary data.</text>
</comment>
<sequence>MTYPAPTGRPILQSSCALATTATEAGYRIDARVESRPGARVVALDDDAATLVRRIARDEWAAARFYALDAGRGERPLLRRTSGAPAELADEIATADVVVMVATARAGRDAADAAAGIGQACAERGVMTAGVVLGEDRDTAPTVHALRPYARVLLVGAAPTDLTDLLTAIRA</sequence>
<evidence type="ECO:0000313" key="2">
    <source>
        <dbReference type="Proteomes" id="UP001494902"/>
    </source>
</evidence>
<name>A0ABV1K8A5_9PSEU</name>
<reference evidence="1 2" key="1">
    <citation type="submission" date="2024-03" db="EMBL/GenBank/DDBJ databases">
        <title>Draft genome sequence of Pseudonocardia nematodicida JCM 31783.</title>
        <authorList>
            <person name="Butdee W."/>
            <person name="Duangmal K."/>
        </authorList>
    </citation>
    <scope>NUCLEOTIDE SEQUENCE [LARGE SCALE GENOMIC DNA]</scope>
    <source>
        <strain evidence="1 2">JCM 31783</strain>
    </source>
</reference>
<dbReference type="RefSeq" id="WP_349296927.1">
    <property type="nucleotide sequence ID" value="NZ_JBEDNQ010000002.1"/>
</dbReference>
<protein>
    <recommendedName>
        <fullName evidence="3">3-methyl-2-oxobutanoate hydroxymethyltransferase</fullName>
    </recommendedName>
</protein>
<evidence type="ECO:0008006" key="3">
    <source>
        <dbReference type="Google" id="ProtNLM"/>
    </source>
</evidence>
<keyword evidence="2" id="KW-1185">Reference proteome</keyword>
<proteinExistence type="predicted"/>
<dbReference type="Proteomes" id="UP001494902">
    <property type="component" value="Unassembled WGS sequence"/>
</dbReference>